<sequence>MNSGVYKQSRHHRFLAWGAGMLVAGFGLFSVFFISLAIGVFDQLGIRMDDVSFIVIVAVVIAAIGLTLVIAGLVMAFRARSGTNQTKVSR</sequence>
<protein>
    <submittedName>
        <fullName evidence="2">Uncharacterized protein</fullName>
    </submittedName>
</protein>
<evidence type="ECO:0000256" key="1">
    <source>
        <dbReference type="SAM" id="Phobius"/>
    </source>
</evidence>
<feature type="transmembrane region" description="Helical" evidence="1">
    <location>
        <begin position="14"/>
        <end position="41"/>
    </location>
</feature>
<dbReference type="RefSeq" id="WP_342706103.1">
    <property type="nucleotide sequence ID" value="NZ_CP109823.1"/>
</dbReference>
<organism evidence="2 3">
    <name type="scientific">Burkholderia arboris</name>
    <dbReference type="NCBI Taxonomy" id="488730"/>
    <lineage>
        <taxon>Bacteria</taxon>
        <taxon>Pseudomonadati</taxon>
        <taxon>Pseudomonadota</taxon>
        <taxon>Betaproteobacteria</taxon>
        <taxon>Burkholderiales</taxon>
        <taxon>Burkholderiaceae</taxon>
        <taxon>Burkholderia</taxon>
        <taxon>Burkholderia cepacia complex</taxon>
    </lineage>
</organism>
<feature type="transmembrane region" description="Helical" evidence="1">
    <location>
        <begin position="53"/>
        <end position="77"/>
    </location>
</feature>
<dbReference type="EMBL" id="CP109823">
    <property type="protein sequence ID" value="XAE53005.1"/>
    <property type="molecule type" value="Genomic_DNA"/>
</dbReference>
<evidence type="ECO:0000313" key="2">
    <source>
        <dbReference type="EMBL" id="XAE53005.1"/>
    </source>
</evidence>
<accession>A0ABZ3DWF3</accession>
<evidence type="ECO:0000313" key="3">
    <source>
        <dbReference type="Proteomes" id="UP001448498"/>
    </source>
</evidence>
<gene>
    <name evidence="2" type="ORF">OHZ10_36270</name>
</gene>
<name>A0ABZ3DWF3_9BURK</name>
<keyword evidence="1" id="KW-0812">Transmembrane</keyword>
<keyword evidence="1" id="KW-1133">Transmembrane helix</keyword>
<keyword evidence="1" id="KW-0472">Membrane</keyword>
<proteinExistence type="predicted"/>
<dbReference type="Proteomes" id="UP001448498">
    <property type="component" value="Chromosome 2"/>
</dbReference>
<keyword evidence="3" id="KW-1185">Reference proteome</keyword>
<reference evidence="2 3" key="1">
    <citation type="submission" date="2022-10" db="EMBL/GenBank/DDBJ databases">
        <title>Genomic of Burkholderia cepacia PN-1.</title>
        <authorList>
            <person name="Yang Y."/>
            <person name="Guan H."/>
            <person name="Huang J."/>
        </authorList>
    </citation>
    <scope>NUCLEOTIDE SEQUENCE [LARGE SCALE GENOMIC DNA]</scope>
    <source>
        <strain evidence="2 3">PN-1</strain>
    </source>
</reference>